<evidence type="ECO:0000313" key="1">
    <source>
        <dbReference type="EMBL" id="GFA41943.1"/>
    </source>
</evidence>
<proteinExistence type="predicted"/>
<reference evidence="1" key="1">
    <citation type="journal article" date="2019" name="Sci. Rep.">
        <title>Draft genome of Tanacetum cinerariifolium, the natural source of mosquito coil.</title>
        <authorList>
            <person name="Yamashiro T."/>
            <person name="Shiraishi A."/>
            <person name="Satake H."/>
            <person name="Nakayama K."/>
        </authorList>
    </citation>
    <scope>NUCLEOTIDE SEQUENCE</scope>
</reference>
<organism evidence="1">
    <name type="scientific">Tanacetum cinerariifolium</name>
    <name type="common">Dalmatian daisy</name>
    <name type="synonym">Chrysanthemum cinerariifolium</name>
    <dbReference type="NCBI Taxonomy" id="118510"/>
    <lineage>
        <taxon>Eukaryota</taxon>
        <taxon>Viridiplantae</taxon>
        <taxon>Streptophyta</taxon>
        <taxon>Embryophyta</taxon>
        <taxon>Tracheophyta</taxon>
        <taxon>Spermatophyta</taxon>
        <taxon>Magnoliopsida</taxon>
        <taxon>eudicotyledons</taxon>
        <taxon>Gunneridae</taxon>
        <taxon>Pentapetalae</taxon>
        <taxon>asterids</taxon>
        <taxon>campanulids</taxon>
        <taxon>Asterales</taxon>
        <taxon>Asteraceae</taxon>
        <taxon>Asteroideae</taxon>
        <taxon>Anthemideae</taxon>
        <taxon>Anthemidinae</taxon>
        <taxon>Tanacetum</taxon>
    </lineage>
</organism>
<dbReference type="AlphaFoldDB" id="A0A699JK55"/>
<evidence type="ECO:0008006" key="2">
    <source>
        <dbReference type="Google" id="ProtNLM"/>
    </source>
</evidence>
<gene>
    <name evidence="1" type="ORF">Tci_613915</name>
</gene>
<accession>A0A699JK55</accession>
<name>A0A699JK55_TANCI</name>
<feature type="non-terminal residue" evidence="1">
    <location>
        <position position="1"/>
    </location>
</feature>
<protein>
    <recommendedName>
        <fullName evidence="2">Zf-CCHC domain-containing protein/DUF4219 domain-containing protein/UBN2 domain-containing protein</fullName>
    </recommendedName>
</protein>
<dbReference type="EMBL" id="BKCJ010420740">
    <property type="protein sequence ID" value="GFA41943.1"/>
    <property type="molecule type" value="Genomic_DNA"/>
</dbReference>
<comment type="caution">
    <text evidence="1">The sequence shown here is derived from an EMBL/GenBank/DDBJ whole genome shotgun (WGS) entry which is preliminary data.</text>
</comment>
<sequence>PNGFCFWKARFETYVKSKSIDLWKVIQNGNFYYEVEDSKSKMMKETPYELLEDDQRKKLGKNDKAKMTLYNALPHLDYSSKNHVRKFLCALPLKWRDKVTAIEEAKDLATLPLDELIGNLRVYEMKLHKFFRKGNRFRCGNRFGKGRSNSFGNKGGKISKQKGACYNFIIEGHFASECKKPKENNHFVRGAWSDSEDCDGHQIDTICLVEIDS</sequence>